<reference evidence="1" key="1">
    <citation type="submission" date="2019-11" db="EMBL/GenBank/DDBJ databases">
        <title>Nori genome reveals adaptations in red seaweeds to the harsh intertidal environment.</title>
        <authorList>
            <person name="Wang D."/>
            <person name="Mao Y."/>
        </authorList>
    </citation>
    <scope>NUCLEOTIDE SEQUENCE</scope>
    <source>
        <tissue evidence="1">Gametophyte</tissue>
    </source>
</reference>
<keyword evidence="2" id="KW-1185">Reference proteome</keyword>
<organism evidence="1 2">
    <name type="scientific">Pyropia yezoensis</name>
    <name type="common">Susabi-nori</name>
    <name type="synonym">Porphyra yezoensis</name>
    <dbReference type="NCBI Taxonomy" id="2788"/>
    <lineage>
        <taxon>Eukaryota</taxon>
        <taxon>Rhodophyta</taxon>
        <taxon>Bangiophyceae</taxon>
        <taxon>Bangiales</taxon>
        <taxon>Bangiaceae</taxon>
        <taxon>Pyropia</taxon>
    </lineage>
</organism>
<name>A0ACC3CCW4_PYRYE</name>
<sequence length="607" mass="59534">MAGGSHRRAPAGSHAQVVNLVGACLLMLIAGSTYSLSIFSPAMDALRGDSGGGSGSGGDAHPLAGVWSSSLGLMSLVSAPAMLAAGLVLSATPGGGGGRSRLARRLSLCSAACFGCLAFAADAASRRWAAAMTLAVAAQGVALGVYYLLAVELLAAWAPRRRTGLATGVGMTAFGGGGMVFAAVFASLVRHLGAVGAVYATAALWAVPCLALTPWLSFPPEVDGPDAGGGEGVASAADPATALLSEAGAGPAATAAMATATVQAGGGYGVFFDSPEAAAVAGLPLKFAVMNGVGIAARLAGGIAVDILVVPGSRWLWSGAKNSLVLLMVVQTVSFLAMAVLGGSAGPGGFGAFFAALVTLYVAFSATAGNLAVLSREVFSPANGSAVFGVAAGLMMGVGEAISAGGIAVLNFEGRRQAATAVAGLTADGVPRSAYNAYYLVAAAASAGALGATLCTHRVEAAFEVRLPDGSVGVLVDVTDLAAGQDGVEAGVTDAAVAAASVASSPAVDDAKAIATAMPVGADGLPRPARPLVAVPGSTLDAEGDSADEDDWDSDSEEADDDFTLVSSYKAAFSLRDRVYVARPKTAPGPATYAGPSVLDSARGPPV</sequence>
<comment type="caution">
    <text evidence="1">The sequence shown here is derived from an EMBL/GenBank/DDBJ whole genome shotgun (WGS) entry which is preliminary data.</text>
</comment>
<gene>
    <name evidence="1" type="ORF">I4F81_010420</name>
</gene>
<dbReference type="Proteomes" id="UP000798662">
    <property type="component" value="Chromosome 3"/>
</dbReference>
<protein>
    <submittedName>
        <fullName evidence="1">Uncharacterized protein</fullName>
    </submittedName>
</protein>
<evidence type="ECO:0000313" key="2">
    <source>
        <dbReference type="Proteomes" id="UP000798662"/>
    </source>
</evidence>
<dbReference type="EMBL" id="CM020620">
    <property type="protein sequence ID" value="KAK1867923.1"/>
    <property type="molecule type" value="Genomic_DNA"/>
</dbReference>
<proteinExistence type="predicted"/>
<accession>A0ACC3CCW4</accession>
<evidence type="ECO:0000313" key="1">
    <source>
        <dbReference type="EMBL" id="KAK1867923.1"/>
    </source>
</evidence>